<evidence type="ECO:0000313" key="6">
    <source>
        <dbReference type="EMBL" id="EEA07790.1"/>
    </source>
</evidence>
<dbReference type="InterPro" id="IPR007109">
    <property type="entry name" value="Brix"/>
</dbReference>
<dbReference type="GO" id="GO:0006364">
    <property type="term" value="P:rRNA processing"/>
    <property type="evidence" value="ECO:0007669"/>
    <property type="project" value="InterPro"/>
</dbReference>
<dbReference type="SMART" id="SM00879">
    <property type="entry name" value="Brix"/>
    <property type="match status" value="1"/>
</dbReference>
<name>B6AHU9_CRYMR</name>
<dbReference type="PANTHER" id="PTHR13634:SF0">
    <property type="entry name" value="RIBOSOME BIOGENESIS PROTEIN BRX1 HOMOLOG"/>
    <property type="match status" value="1"/>
</dbReference>
<dbReference type="GO" id="GO:0019843">
    <property type="term" value="F:rRNA binding"/>
    <property type="evidence" value="ECO:0007669"/>
    <property type="project" value="InterPro"/>
</dbReference>
<organism evidence="6 7">
    <name type="scientific">Cryptosporidium muris (strain RN66)</name>
    <dbReference type="NCBI Taxonomy" id="441375"/>
    <lineage>
        <taxon>Eukaryota</taxon>
        <taxon>Sar</taxon>
        <taxon>Alveolata</taxon>
        <taxon>Apicomplexa</taxon>
        <taxon>Conoidasida</taxon>
        <taxon>Coccidia</taxon>
        <taxon>Eucoccidiorida</taxon>
        <taxon>Eimeriorina</taxon>
        <taxon>Cryptosporidiidae</taxon>
        <taxon>Cryptosporidium</taxon>
    </lineage>
</organism>
<dbReference type="RefSeq" id="XP_002142139.1">
    <property type="nucleotide sequence ID" value="XM_002142103.1"/>
</dbReference>
<evidence type="ECO:0000256" key="3">
    <source>
        <dbReference type="ARBA" id="ARBA00022517"/>
    </source>
</evidence>
<dbReference type="InterPro" id="IPR026532">
    <property type="entry name" value="BRX1"/>
</dbReference>
<evidence type="ECO:0000256" key="1">
    <source>
        <dbReference type="ARBA" id="ARBA00004604"/>
    </source>
</evidence>
<keyword evidence="7" id="KW-1185">Reference proteome</keyword>
<keyword evidence="4" id="KW-0539">Nucleus</keyword>
<dbReference type="PANTHER" id="PTHR13634">
    <property type="entry name" value="RIBOSOME BIOGENESIS PROTEIN BRIX"/>
    <property type="match status" value="1"/>
</dbReference>
<gene>
    <name evidence="6" type="ORF">CMU_028640</name>
</gene>
<dbReference type="GeneID" id="6997352"/>
<comment type="similarity">
    <text evidence="2">Belongs to the BRX1 family.</text>
</comment>
<dbReference type="GO" id="GO:0005730">
    <property type="term" value="C:nucleolus"/>
    <property type="evidence" value="ECO:0007669"/>
    <property type="project" value="UniProtKB-SubCell"/>
</dbReference>
<dbReference type="STRING" id="441375.B6AHU9"/>
<dbReference type="Pfam" id="PF04427">
    <property type="entry name" value="Brix"/>
    <property type="match status" value="1"/>
</dbReference>
<reference evidence="6" key="1">
    <citation type="submission" date="2008-06" db="EMBL/GenBank/DDBJ databases">
        <authorList>
            <person name="Lorenzi H."/>
            <person name="Inman J."/>
            <person name="Miller J."/>
            <person name="Schobel S."/>
            <person name="Amedeo P."/>
            <person name="Caler E.V."/>
            <person name="da Silva J."/>
        </authorList>
    </citation>
    <scope>NUCLEOTIDE SEQUENCE [LARGE SCALE GENOMIC DNA]</scope>
    <source>
        <strain evidence="6">RN66</strain>
    </source>
</reference>
<evidence type="ECO:0000256" key="2">
    <source>
        <dbReference type="ARBA" id="ARBA00006369"/>
    </source>
</evidence>
<dbReference type="GO" id="GO:0000027">
    <property type="term" value="P:ribosomal large subunit assembly"/>
    <property type="evidence" value="ECO:0007669"/>
    <property type="project" value="TreeGrafter"/>
</dbReference>
<evidence type="ECO:0000313" key="7">
    <source>
        <dbReference type="Proteomes" id="UP000001460"/>
    </source>
</evidence>
<dbReference type="eggNOG" id="KOG2971">
    <property type="taxonomic scope" value="Eukaryota"/>
</dbReference>
<dbReference type="AlphaFoldDB" id="B6AHU9"/>
<dbReference type="OrthoDB" id="1638493at2759"/>
<dbReference type="SUPFAM" id="SSF52954">
    <property type="entry name" value="Class II aaRS ABD-related"/>
    <property type="match status" value="1"/>
</dbReference>
<accession>B6AHU9</accession>
<keyword evidence="3" id="KW-0690">Ribosome biogenesis</keyword>
<evidence type="ECO:0000256" key="4">
    <source>
        <dbReference type="ARBA" id="ARBA00023242"/>
    </source>
</evidence>
<proteinExistence type="inferred from homology"/>
<comment type="subcellular location">
    <subcellularLocation>
        <location evidence="1">Nucleus</location>
        <location evidence="1">Nucleolus</location>
    </subcellularLocation>
</comment>
<dbReference type="EMBL" id="DS989735">
    <property type="protein sequence ID" value="EEA07790.1"/>
    <property type="molecule type" value="Genomic_DNA"/>
</dbReference>
<dbReference type="FunFam" id="3.40.50.10480:FF:000009">
    <property type="entry name" value="Ribosome biogenesis protein, putative"/>
    <property type="match status" value="1"/>
</dbReference>
<sequence>MRDLEEDIQTNVELKSSDFEDSIQRSMNIPSKDYCLNKISSKDPYMLENAEYFKKESRWRNKQRVLILSTRGINFRHRHLMEDLKKLLPHHKAEPKWEKKQPFSEIIEVSELRSCNNIIFLEARRHEELYMWISKCPDGPCAKFQILNIHTLGELRLPGNNLLGSRPFLSFDSSFDIGQDDNSVNTPQHLRIPLKLLKEMFIQIFGTPRYHPRSKPFHDHVINFSVLDGKIWFRHYQISPETEYDHNIADKQVLTEIGPRFVLEPILIMDKSFTGQVIYKNPDYKSPTMIRNLLKARMGSVYARRVEMKRRRVEYERNLTDEIEEKLQSGGLNNELNEKILSKIRQDHISDFDKN</sequence>
<dbReference type="PROSITE" id="PS50833">
    <property type="entry name" value="BRIX"/>
    <property type="match status" value="1"/>
</dbReference>
<dbReference type="Proteomes" id="UP000001460">
    <property type="component" value="Unassembled WGS sequence"/>
</dbReference>
<feature type="domain" description="Brix" evidence="5">
    <location>
        <begin position="63"/>
        <end position="274"/>
    </location>
</feature>
<protein>
    <submittedName>
        <fullName evidence="6">Ribosome biogenesis protein BRX1, putative</fullName>
    </submittedName>
</protein>
<dbReference type="VEuPathDB" id="CryptoDB:CMU_028640"/>
<dbReference type="OMA" id="YRHRHLM"/>
<evidence type="ECO:0000259" key="5">
    <source>
        <dbReference type="PROSITE" id="PS50833"/>
    </source>
</evidence>